<evidence type="ECO:0000313" key="11">
    <source>
        <dbReference type="Proteomes" id="UP000322983"/>
    </source>
</evidence>
<name>A0A510DWI7_9CREN</name>
<dbReference type="NCBIfam" id="TIGR01475">
    <property type="entry name" value="ubiA_other"/>
    <property type="match status" value="1"/>
</dbReference>
<feature type="transmembrane region" description="Helical" evidence="8">
    <location>
        <begin position="118"/>
        <end position="136"/>
    </location>
</feature>
<dbReference type="KEGG" id="step:IC006_1920"/>
<dbReference type="PANTHER" id="PTHR11048:SF28">
    <property type="entry name" value="4-HYDROXYBENZOATE POLYPRENYLTRANSFERASE, MITOCHONDRIAL"/>
    <property type="match status" value="1"/>
</dbReference>
<feature type="transmembrane region" description="Helical" evidence="8">
    <location>
        <begin position="208"/>
        <end position="225"/>
    </location>
</feature>
<protein>
    <submittedName>
        <fullName evidence="9">4-hydroxybenzoate octaprenyltransferase</fullName>
    </submittedName>
</protein>
<dbReference type="InterPro" id="IPR006371">
    <property type="entry name" value="Polyprenyltransferase_UbiA-li"/>
</dbReference>
<evidence type="ECO:0000256" key="3">
    <source>
        <dbReference type="ARBA" id="ARBA00005985"/>
    </source>
</evidence>
<dbReference type="Gene3D" id="1.10.357.140">
    <property type="entry name" value="UbiA prenyltransferase"/>
    <property type="match status" value="1"/>
</dbReference>
<sequence length="301" mass="33546">MNWDPGGASQNRSKFYVLMRFLRIEQTLFSLPMAYLGAFVVLRRIPSIYDLVLIFSALFFLRIAGMTNDNLADREIDSRNPRTRTRPLVTGVISVSEAKVMIIIGLIGFFVSAYLVNFWAFLLSPIVAAVVMTYPYMKRFTAFANYHLASIQGIAVFSGAVAVLGQVYNSLPQIIYDVPWLFVLSTIFWALGFDLYNHIPDAEFDSQLGLHSFAVMLGSNALKFAGLNQVGSVVLAFFADYLYNLGPIGFLSTILHGIIMAYAYYLASRGDFGRAFYYNIYSSIVLGLGVDIDIALGIPFL</sequence>
<evidence type="ECO:0000256" key="7">
    <source>
        <dbReference type="ARBA" id="ARBA00023136"/>
    </source>
</evidence>
<dbReference type="CDD" id="cd13959">
    <property type="entry name" value="PT_UbiA_COQ2"/>
    <property type="match status" value="1"/>
</dbReference>
<dbReference type="RefSeq" id="WP_054844818.1">
    <property type="nucleotide sequence ID" value="NZ_AP018929.1"/>
</dbReference>
<dbReference type="PANTHER" id="PTHR11048">
    <property type="entry name" value="PRENYLTRANSFERASES"/>
    <property type="match status" value="1"/>
</dbReference>
<comment type="similarity">
    <text evidence="3">Belongs to the UbiA prenyltransferase family.</text>
</comment>
<evidence type="ECO:0000256" key="4">
    <source>
        <dbReference type="ARBA" id="ARBA00022679"/>
    </source>
</evidence>
<feature type="transmembrane region" description="Helical" evidence="8">
    <location>
        <begin position="245"/>
        <end position="266"/>
    </location>
</feature>
<reference evidence="12" key="1">
    <citation type="submission" date="2018-09" db="EMBL/GenBank/DDBJ databases">
        <title>Complete Genome Sequencing of Sulfolobus sp. JCM 16834.</title>
        <authorList>
            <person name="Kato S."/>
            <person name="Itoh T."/>
            <person name="Ohkuma M."/>
        </authorList>
    </citation>
    <scope>NUCLEOTIDE SEQUENCE [LARGE SCALE GENOMIC DNA]</scope>
    <source>
        <strain evidence="12">IC-007</strain>
    </source>
</reference>
<keyword evidence="7 8" id="KW-0472">Membrane</keyword>
<organism evidence="9 11">
    <name type="scientific">Sulfuracidifex tepidarius</name>
    <dbReference type="NCBI Taxonomy" id="1294262"/>
    <lineage>
        <taxon>Archaea</taxon>
        <taxon>Thermoproteota</taxon>
        <taxon>Thermoprotei</taxon>
        <taxon>Sulfolobales</taxon>
        <taxon>Sulfolobaceae</taxon>
        <taxon>Sulfuracidifex</taxon>
    </lineage>
</organism>
<keyword evidence="5 8" id="KW-0812">Transmembrane</keyword>
<evidence type="ECO:0000313" key="10">
    <source>
        <dbReference type="EMBL" id="BBG27379.1"/>
    </source>
</evidence>
<dbReference type="EMBL" id="AP018930">
    <property type="protein sequence ID" value="BBG27379.1"/>
    <property type="molecule type" value="Genomic_DNA"/>
</dbReference>
<evidence type="ECO:0000256" key="5">
    <source>
        <dbReference type="ARBA" id="ARBA00022692"/>
    </source>
</evidence>
<dbReference type="NCBIfam" id="NF009609">
    <property type="entry name" value="PRK13106.1"/>
    <property type="match status" value="1"/>
</dbReference>
<dbReference type="Pfam" id="PF01040">
    <property type="entry name" value="UbiA"/>
    <property type="match status" value="1"/>
</dbReference>
<reference evidence="9 11" key="2">
    <citation type="journal article" date="2020" name="Int. J. Syst. Evol. Microbiol.">
        <title>Sulfuracidifex tepidarius gen. nov., sp. nov. and transfer of Sulfolobus metallicus Huber and Stetter 1992 to the genus Sulfuracidifex as Sulfuracidifex metallicus comb. nov.</title>
        <authorList>
            <person name="Itoh T."/>
            <person name="Miura T."/>
            <person name="Sakai H.D."/>
            <person name="Kato S."/>
            <person name="Ohkuma M."/>
            <person name="Takashina T."/>
        </authorList>
    </citation>
    <scope>NUCLEOTIDE SEQUENCE [LARGE SCALE GENOMIC DNA]</scope>
    <source>
        <strain evidence="9 11">IC-006</strain>
        <strain evidence="10">IC-007</strain>
    </source>
</reference>
<feature type="transmembrane region" description="Helical" evidence="8">
    <location>
        <begin position="174"/>
        <end position="196"/>
    </location>
</feature>
<evidence type="ECO:0000256" key="8">
    <source>
        <dbReference type="SAM" id="Phobius"/>
    </source>
</evidence>
<feature type="transmembrane region" description="Helical" evidence="8">
    <location>
        <begin position="278"/>
        <end position="300"/>
    </location>
</feature>
<feature type="transmembrane region" description="Helical" evidence="8">
    <location>
        <begin position="48"/>
        <end position="67"/>
    </location>
</feature>
<dbReference type="GO" id="GO:0005886">
    <property type="term" value="C:plasma membrane"/>
    <property type="evidence" value="ECO:0007669"/>
    <property type="project" value="UniProtKB-SubCell"/>
</dbReference>
<comment type="cofactor">
    <cofactor evidence="1">
        <name>Mg(2+)</name>
        <dbReference type="ChEBI" id="CHEBI:18420"/>
    </cofactor>
</comment>
<keyword evidence="11" id="KW-1185">Reference proteome</keyword>
<evidence type="ECO:0000256" key="6">
    <source>
        <dbReference type="ARBA" id="ARBA00022989"/>
    </source>
</evidence>
<evidence type="ECO:0000313" key="12">
    <source>
        <dbReference type="Proteomes" id="UP000325030"/>
    </source>
</evidence>
<keyword evidence="6 8" id="KW-1133">Transmembrane helix</keyword>
<feature type="transmembrane region" description="Helical" evidence="8">
    <location>
        <begin position="88"/>
        <end position="112"/>
    </location>
</feature>
<gene>
    <name evidence="9" type="ORF">IC006_1920</name>
    <name evidence="10" type="ORF">IC007_1928</name>
</gene>
<dbReference type="InterPro" id="IPR000537">
    <property type="entry name" value="UbiA_prenyltransferase"/>
</dbReference>
<accession>A0A510DWI7</accession>
<evidence type="ECO:0000313" key="9">
    <source>
        <dbReference type="EMBL" id="BBG24591.1"/>
    </source>
</evidence>
<feature type="transmembrane region" description="Helical" evidence="8">
    <location>
        <begin position="21"/>
        <end position="42"/>
    </location>
</feature>
<dbReference type="STRING" id="1294262.GCA_001316085_00081"/>
<accession>A0A510E4H2</accession>
<dbReference type="Proteomes" id="UP000325030">
    <property type="component" value="Chromosome"/>
</dbReference>
<dbReference type="Gene3D" id="1.20.120.1780">
    <property type="entry name" value="UbiA prenyltransferase"/>
    <property type="match status" value="1"/>
</dbReference>
<dbReference type="EMBL" id="AP018929">
    <property type="protein sequence ID" value="BBG24591.1"/>
    <property type="molecule type" value="Genomic_DNA"/>
</dbReference>
<feature type="transmembrane region" description="Helical" evidence="8">
    <location>
        <begin position="148"/>
        <end position="168"/>
    </location>
</feature>
<dbReference type="InterPro" id="IPR039653">
    <property type="entry name" value="Prenyltransferase"/>
</dbReference>
<comment type="subcellular location">
    <subcellularLocation>
        <location evidence="2">Cell membrane</location>
        <topology evidence="2">Multi-pass membrane protein</topology>
    </subcellularLocation>
</comment>
<dbReference type="AlphaFoldDB" id="A0A510DWI7"/>
<evidence type="ECO:0000256" key="2">
    <source>
        <dbReference type="ARBA" id="ARBA00004651"/>
    </source>
</evidence>
<dbReference type="FunFam" id="1.10.357.140:FF:000008">
    <property type="entry name" value="4-hydroxybenzoate octaprenyltransferase"/>
    <property type="match status" value="1"/>
</dbReference>
<evidence type="ECO:0000256" key="1">
    <source>
        <dbReference type="ARBA" id="ARBA00001946"/>
    </source>
</evidence>
<proteinExistence type="inferred from homology"/>
<dbReference type="Proteomes" id="UP000322983">
    <property type="component" value="Chromosome"/>
</dbReference>
<dbReference type="GeneID" id="41718262"/>
<keyword evidence="4" id="KW-0808">Transferase</keyword>
<dbReference type="InterPro" id="IPR044878">
    <property type="entry name" value="UbiA_sf"/>
</dbReference>
<dbReference type="GO" id="GO:0016765">
    <property type="term" value="F:transferase activity, transferring alkyl or aryl (other than methyl) groups"/>
    <property type="evidence" value="ECO:0007669"/>
    <property type="project" value="InterPro"/>
</dbReference>
<dbReference type="OrthoDB" id="56630at2157"/>